<comment type="similarity">
    <text evidence="1">Belongs to the short-chain dehydrogenases/reductases (SDR) family.</text>
</comment>
<evidence type="ECO:0000256" key="2">
    <source>
        <dbReference type="ARBA" id="ARBA00023002"/>
    </source>
</evidence>
<evidence type="ECO:0000313" key="4">
    <source>
        <dbReference type="Proteomes" id="UP000230886"/>
    </source>
</evidence>
<dbReference type="AlphaFoldDB" id="A0A2A5J8A9"/>
<dbReference type="Proteomes" id="UP000230886">
    <property type="component" value="Unassembled WGS sequence"/>
</dbReference>
<keyword evidence="2" id="KW-0560">Oxidoreductase</keyword>
<dbReference type="PRINTS" id="PR00080">
    <property type="entry name" value="SDRFAMILY"/>
</dbReference>
<dbReference type="RefSeq" id="WP_099698011.1">
    <property type="nucleotide sequence ID" value="NZ_NOVD01000015.1"/>
</dbReference>
<reference evidence="3 4" key="1">
    <citation type="submission" date="2017-07" db="EMBL/GenBank/DDBJ databases">
        <title>Draft sequence of Rhodococcus enclensis 23b-28.</title>
        <authorList>
            <person name="Besaury L."/>
            <person name="Sancelme M."/>
            <person name="Amato P."/>
            <person name="Lallement A."/>
            <person name="Delort A.-M."/>
        </authorList>
    </citation>
    <scope>NUCLEOTIDE SEQUENCE [LARGE SCALE GENOMIC DNA]</scope>
    <source>
        <strain evidence="3 4">23b-28</strain>
    </source>
</reference>
<organism evidence="3 4">
    <name type="scientific">Rhodococcus qingshengii</name>
    <dbReference type="NCBI Taxonomy" id="334542"/>
    <lineage>
        <taxon>Bacteria</taxon>
        <taxon>Bacillati</taxon>
        <taxon>Actinomycetota</taxon>
        <taxon>Actinomycetes</taxon>
        <taxon>Mycobacteriales</taxon>
        <taxon>Nocardiaceae</taxon>
        <taxon>Rhodococcus</taxon>
        <taxon>Rhodococcus erythropolis group</taxon>
    </lineage>
</organism>
<sequence length="283" mass="29811">MIHIELQKGVFVVVGSAYSPGPMLVGKKAVVTGGSQGIGAAIVRAFASHGASVLVVDVAPLGDVEFDSAAGGSINYLEYDVRTREVPVALTKFAPDVLVNNVGHFLNPPTEFTGTDPGFWSEAGSINFDHVVRLTHALLPGMIDRGLGGSIVNLTTVEAHRAIPGHTMYSAYKAALTQFTRSLGVEIGRTGVRVNAIAPDLIESVQVPYRKIVPADDWDKWPGWAPLGGPGQPVDIAGPALFLASDLARYITGTVIHVDGGSHAAGGWFPTEEGGWTNRPRKA</sequence>
<dbReference type="CDD" id="cd05233">
    <property type="entry name" value="SDR_c"/>
    <property type="match status" value="1"/>
</dbReference>
<dbReference type="SUPFAM" id="SSF51735">
    <property type="entry name" value="NAD(P)-binding Rossmann-fold domains"/>
    <property type="match status" value="1"/>
</dbReference>
<dbReference type="InterPro" id="IPR051122">
    <property type="entry name" value="SDR_DHRS6-like"/>
</dbReference>
<dbReference type="EMBL" id="NOVD01000015">
    <property type="protein sequence ID" value="PCK25616.1"/>
    <property type="molecule type" value="Genomic_DNA"/>
</dbReference>
<proteinExistence type="inferred from homology"/>
<dbReference type="InterPro" id="IPR036291">
    <property type="entry name" value="NAD(P)-bd_dom_sf"/>
</dbReference>
<dbReference type="PANTHER" id="PTHR43477">
    <property type="entry name" value="DIHYDROANTICAPSIN 7-DEHYDROGENASE"/>
    <property type="match status" value="1"/>
</dbReference>
<evidence type="ECO:0000313" key="3">
    <source>
        <dbReference type="EMBL" id="PCK25616.1"/>
    </source>
</evidence>
<dbReference type="Pfam" id="PF13561">
    <property type="entry name" value="adh_short_C2"/>
    <property type="match status" value="1"/>
</dbReference>
<evidence type="ECO:0000256" key="1">
    <source>
        <dbReference type="ARBA" id="ARBA00006484"/>
    </source>
</evidence>
<dbReference type="PRINTS" id="PR00081">
    <property type="entry name" value="GDHRDH"/>
</dbReference>
<accession>A0A2A5J8A9</accession>
<dbReference type="GO" id="GO:0016491">
    <property type="term" value="F:oxidoreductase activity"/>
    <property type="evidence" value="ECO:0007669"/>
    <property type="project" value="UniProtKB-KW"/>
</dbReference>
<dbReference type="Gene3D" id="3.40.50.720">
    <property type="entry name" value="NAD(P)-binding Rossmann-like Domain"/>
    <property type="match status" value="1"/>
</dbReference>
<comment type="caution">
    <text evidence="3">The sequence shown here is derived from an EMBL/GenBank/DDBJ whole genome shotgun (WGS) entry which is preliminary data.</text>
</comment>
<name>A0A2A5J8A9_RHOSG</name>
<dbReference type="PANTHER" id="PTHR43477:SF1">
    <property type="entry name" value="DIHYDROANTICAPSIN 7-DEHYDROGENASE"/>
    <property type="match status" value="1"/>
</dbReference>
<dbReference type="InterPro" id="IPR002347">
    <property type="entry name" value="SDR_fam"/>
</dbReference>
<gene>
    <name evidence="3" type="ORF">CHR55_20175</name>
</gene>
<protein>
    <submittedName>
        <fullName evidence="3">Oxidoreductase</fullName>
    </submittedName>
</protein>